<dbReference type="AlphaFoldDB" id="D8PE82"/>
<evidence type="ECO:0000313" key="2">
    <source>
        <dbReference type="Proteomes" id="UP000001660"/>
    </source>
</evidence>
<dbReference type="OrthoDB" id="9795924at2"/>
<dbReference type="Proteomes" id="UP000001660">
    <property type="component" value="Chromosome"/>
</dbReference>
<organism evidence="1 2">
    <name type="scientific">Nitrospira defluvii</name>
    <dbReference type="NCBI Taxonomy" id="330214"/>
    <lineage>
        <taxon>Bacteria</taxon>
        <taxon>Pseudomonadati</taxon>
        <taxon>Nitrospirota</taxon>
        <taxon>Nitrospiria</taxon>
        <taxon>Nitrospirales</taxon>
        <taxon>Nitrospiraceae</taxon>
        <taxon>Nitrospira</taxon>
    </lineage>
</organism>
<dbReference type="EMBL" id="FP929003">
    <property type="protein sequence ID" value="CBK41541.1"/>
    <property type="molecule type" value="Genomic_DNA"/>
</dbReference>
<dbReference type="eggNOG" id="ENOG50336ZC">
    <property type="taxonomic scope" value="Bacteria"/>
</dbReference>
<dbReference type="STRING" id="330214.NIDE1812"/>
<dbReference type="Pfam" id="PF10387">
    <property type="entry name" value="DUF2442"/>
    <property type="match status" value="1"/>
</dbReference>
<dbReference type="HOGENOM" id="CLU_181240_0_0_0"/>
<evidence type="ECO:0000313" key="1">
    <source>
        <dbReference type="EMBL" id="CBK41541.1"/>
    </source>
</evidence>
<evidence type="ECO:0008006" key="3">
    <source>
        <dbReference type="Google" id="ProtNLM"/>
    </source>
</evidence>
<gene>
    <name evidence="1" type="ORF">NIDE1812</name>
</gene>
<sequence>MKSATLGKNTSGAELTNISRHGFWLLLADEELFIAFKEFPWFKNASVAELLNVQWPQSHHLYWPDLDVDLAVESIRHPKKFPLVSKASRLTKRPTRRAKITRS</sequence>
<reference evidence="1 2" key="1">
    <citation type="journal article" date="2010" name="Proc. Natl. Acad. Sci. U.S.A.">
        <title>A Nitrospira metagenome illuminates the physiology and evolution of globally important nitrite-oxidizing bacteria.</title>
        <authorList>
            <person name="Lucker S."/>
            <person name="Wagner M."/>
            <person name="Maixner F."/>
            <person name="Pelletier E."/>
            <person name="Koch H."/>
            <person name="Vacherie B."/>
            <person name="Rattei T."/>
            <person name="Sinninghe Damste J."/>
            <person name="Spieck E."/>
            <person name="Le Paslier D."/>
            <person name="Daims H."/>
        </authorList>
    </citation>
    <scope>NUCLEOTIDE SEQUENCE [LARGE SCALE GENOMIC DNA]</scope>
</reference>
<keyword evidence="2" id="KW-1185">Reference proteome</keyword>
<protein>
    <recommendedName>
        <fullName evidence="3">DUF2442 domain-containing protein</fullName>
    </recommendedName>
</protein>
<proteinExistence type="predicted"/>
<dbReference type="KEGG" id="nde:NIDE1812"/>
<name>D8PE82_9BACT</name>
<accession>D8PE82</accession>
<dbReference type="InterPro" id="IPR018841">
    <property type="entry name" value="DUF2442"/>
</dbReference>
<dbReference type="Gene3D" id="3.30.2020.40">
    <property type="entry name" value="Uncharacterised protein PF10387, DUF2442"/>
    <property type="match status" value="1"/>
</dbReference>